<feature type="transmembrane region" description="Helical" evidence="2">
    <location>
        <begin position="234"/>
        <end position="252"/>
    </location>
</feature>
<feature type="transmembrane region" description="Helical" evidence="2">
    <location>
        <begin position="187"/>
        <end position="203"/>
    </location>
</feature>
<feature type="transmembrane region" description="Helical" evidence="2">
    <location>
        <begin position="402"/>
        <end position="423"/>
    </location>
</feature>
<keyword evidence="2" id="KW-1133">Transmembrane helix</keyword>
<feature type="region of interest" description="Disordered" evidence="1">
    <location>
        <begin position="1"/>
        <end position="20"/>
    </location>
</feature>
<proteinExistence type="predicted"/>
<dbReference type="RefSeq" id="WP_187244707.1">
    <property type="nucleotide sequence ID" value="NZ_BAAAOK010000010.1"/>
</dbReference>
<evidence type="ECO:0000313" key="3">
    <source>
        <dbReference type="EMBL" id="MBC6467700.1"/>
    </source>
</evidence>
<keyword evidence="4" id="KW-1185">Reference proteome</keyword>
<comment type="caution">
    <text evidence="3">The sequence shown here is derived from an EMBL/GenBank/DDBJ whole genome shotgun (WGS) entry which is preliminary data.</text>
</comment>
<name>A0ABR7LSG2_9ACTN</name>
<feature type="transmembrane region" description="Helical" evidence="2">
    <location>
        <begin position="135"/>
        <end position="157"/>
    </location>
</feature>
<dbReference type="Proteomes" id="UP000805614">
    <property type="component" value="Unassembled WGS sequence"/>
</dbReference>
<accession>A0ABR7LSG2</accession>
<dbReference type="EMBL" id="JABVEC010000014">
    <property type="protein sequence ID" value="MBC6467700.1"/>
    <property type="molecule type" value="Genomic_DNA"/>
</dbReference>
<keyword evidence="2" id="KW-0812">Transmembrane</keyword>
<evidence type="ECO:0000256" key="2">
    <source>
        <dbReference type="SAM" id="Phobius"/>
    </source>
</evidence>
<protein>
    <recommendedName>
        <fullName evidence="5">Transmembrane protein</fullName>
    </recommendedName>
</protein>
<feature type="transmembrane region" description="Helical" evidence="2">
    <location>
        <begin position="373"/>
        <end position="390"/>
    </location>
</feature>
<organism evidence="3 4">
    <name type="scientific">Actinomadura alba</name>
    <dbReference type="NCBI Taxonomy" id="406431"/>
    <lineage>
        <taxon>Bacteria</taxon>
        <taxon>Bacillati</taxon>
        <taxon>Actinomycetota</taxon>
        <taxon>Actinomycetes</taxon>
        <taxon>Streptosporangiales</taxon>
        <taxon>Thermomonosporaceae</taxon>
        <taxon>Actinomadura</taxon>
    </lineage>
</organism>
<reference evidence="3 4" key="1">
    <citation type="submission" date="2020-06" db="EMBL/GenBank/DDBJ databases">
        <title>Actinomadura xiongansis sp. nov., isolated from soil of Baiyangdian.</title>
        <authorList>
            <person name="Zhang X."/>
        </authorList>
    </citation>
    <scope>NUCLEOTIDE SEQUENCE [LARGE SCALE GENOMIC DNA]</scope>
    <source>
        <strain evidence="3 4">HBUM206468</strain>
    </source>
</reference>
<feature type="transmembrane region" description="Helical" evidence="2">
    <location>
        <begin position="334"/>
        <end position="353"/>
    </location>
</feature>
<feature type="transmembrane region" description="Helical" evidence="2">
    <location>
        <begin position="308"/>
        <end position="327"/>
    </location>
</feature>
<sequence>MKPPVEAQDRPGGTDDGKPPAGPLASLSARWVIVCALLLIVVQVVLKANHLRHGYFRQDDFEYVARAVEHTGVWDYLLRMHAGQFMPGGFGLVWLLVRVDAYGWGLTSATTLLMQVAASLALLRLLRRMFGTRPAILAPMLVYALTPMTLGITVWWAAALNALPLQIALPMALHAHIRYVRGDGFRHAVYAIGWTVFGLAFYLKAGTIPLLLFALTCAHLAGAPWWAGLRRYAGAWLLYGSALLVYAGIYLARMHTTTVEPQAASAEAIGTFAGRLLGQTLPVTAVGGPQTWMSVGTFDYALAAPSRFLVISSWILIAAIVGLSVWLRRRAIRAWAILIGYVVVTDVVPVALGRVNESYADLLGLESRYVAEAAPLLAICLGLAFLPLVGEKDPYRRALPASWQGTPLIAGMCLAAFAMHAVWSGQGYTRAVDADRVRAYIENARRSLEQVPATAQIYERHVPEWVQSGWTGEYAKSSRLLAPLASEHIRWTMRDPQPAAEPLTFDDQGRLVPMDVADLAVAAPVGHRGTGCWKMTGATVTATISRPVPAGEYVARFDYVAMSGDQAEVRFGSGPPVTLNLDQGLHAIYFPVADPGQTVTITRLTPGASLCPTHLRIGMAIPRST</sequence>
<evidence type="ECO:0000256" key="1">
    <source>
        <dbReference type="SAM" id="MobiDB-lite"/>
    </source>
</evidence>
<feature type="transmembrane region" description="Helical" evidence="2">
    <location>
        <begin position="102"/>
        <end position="123"/>
    </location>
</feature>
<feature type="transmembrane region" description="Helical" evidence="2">
    <location>
        <begin position="28"/>
        <end position="46"/>
    </location>
</feature>
<gene>
    <name evidence="3" type="ORF">HKK74_19695</name>
</gene>
<evidence type="ECO:0000313" key="4">
    <source>
        <dbReference type="Proteomes" id="UP000805614"/>
    </source>
</evidence>
<keyword evidence="2" id="KW-0472">Membrane</keyword>
<feature type="compositionally biased region" description="Basic and acidic residues" evidence="1">
    <location>
        <begin position="7"/>
        <end position="18"/>
    </location>
</feature>
<evidence type="ECO:0008006" key="5">
    <source>
        <dbReference type="Google" id="ProtNLM"/>
    </source>
</evidence>